<keyword evidence="3" id="KW-0813">Transport</keyword>
<evidence type="ECO:0000256" key="2">
    <source>
        <dbReference type="ARBA" id="ARBA00009142"/>
    </source>
</evidence>
<accession>A0A212TC46</accession>
<evidence type="ECO:0000256" key="8">
    <source>
        <dbReference type="RuleBase" id="RU363041"/>
    </source>
</evidence>
<gene>
    <name evidence="9" type="ORF">SAMN06295916_0920</name>
</gene>
<evidence type="ECO:0000256" key="1">
    <source>
        <dbReference type="ARBA" id="ARBA00004651"/>
    </source>
</evidence>
<evidence type="ECO:0000256" key="6">
    <source>
        <dbReference type="ARBA" id="ARBA00022989"/>
    </source>
</evidence>
<evidence type="ECO:0000256" key="5">
    <source>
        <dbReference type="ARBA" id="ARBA00022692"/>
    </source>
</evidence>
<comment type="similarity">
    <text evidence="2 8">Belongs to the 4-toluene sulfonate uptake permease (TSUP) (TC 2.A.102) family.</text>
</comment>
<proteinExistence type="inferred from homology"/>
<dbReference type="OrthoDB" id="554695at2"/>
<keyword evidence="5 8" id="KW-0812">Transmembrane</keyword>
<dbReference type="RefSeq" id="WP_088812774.1">
    <property type="nucleotide sequence ID" value="NZ_FYEX01000001.1"/>
</dbReference>
<dbReference type="PANTHER" id="PTHR30269">
    <property type="entry name" value="TRANSMEMBRANE PROTEIN YFCA"/>
    <property type="match status" value="1"/>
</dbReference>
<feature type="transmembrane region" description="Helical" evidence="8">
    <location>
        <begin position="236"/>
        <end position="254"/>
    </location>
</feature>
<keyword evidence="10" id="KW-1185">Reference proteome</keyword>
<dbReference type="InterPro" id="IPR002781">
    <property type="entry name" value="TM_pro_TauE-like"/>
</dbReference>
<dbReference type="PANTHER" id="PTHR30269:SF0">
    <property type="entry name" value="MEMBRANE TRANSPORTER PROTEIN YFCA-RELATED"/>
    <property type="match status" value="1"/>
</dbReference>
<evidence type="ECO:0000256" key="7">
    <source>
        <dbReference type="ARBA" id="ARBA00023136"/>
    </source>
</evidence>
<feature type="transmembrane region" description="Helical" evidence="8">
    <location>
        <begin position="144"/>
        <end position="174"/>
    </location>
</feature>
<sequence length="262" mass="27507">MEIDLFNWGTLLLLFAAGCAGFIDAAVGGGGLIQVPALFAALPQSMPATLLGTNKLASIGGTLIAAKKYLKAVKLPYFILIPCIVTAFVGSFGGAYVVRNIASGQFRVALPVILFALFIYTLLRPSIGLTHAPSDLGVKKIFQAIAMGGVIGFYDGFFGPGTGSFLLMGFIRIFGFDFLHASAASKLVNAATNLAAIILFGAFGHIVVFLGLAMMLANMVGGYAGSHYALRYGNGYIRALFMFVVALLILKTGFDALGTLKL</sequence>
<keyword evidence="7 8" id="KW-0472">Membrane</keyword>
<evidence type="ECO:0000256" key="3">
    <source>
        <dbReference type="ARBA" id="ARBA00022448"/>
    </source>
</evidence>
<protein>
    <recommendedName>
        <fullName evidence="8">Probable membrane transporter protein</fullName>
    </recommendedName>
</protein>
<reference evidence="9 10" key="1">
    <citation type="submission" date="2017-06" db="EMBL/GenBank/DDBJ databases">
        <authorList>
            <person name="Kim H.J."/>
            <person name="Triplett B.A."/>
        </authorList>
    </citation>
    <scope>NUCLEOTIDE SEQUENCE [LARGE SCALE GENOMIC DNA]</scope>
    <source>
        <strain evidence="9 10">MWH-VicM1</strain>
    </source>
</reference>
<feature type="transmembrane region" description="Helical" evidence="8">
    <location>
        <begin position="12"/>
        <end position="33"/>
    </location>
</feature>
<feature type="transmembrane region" description="Helical" evidence="8">
    <location>
        <begin position="194"/>
        <end position="216"/>
    </location>
</feature>
<organism evidence="9 10">
    <name type="scientific">Polynucleobacter victoriensis</name>
    <dbReference type="NCBI Taxonomy" id="2049319"/>
    <lineage>
        <taxon>Bacteria</taxon>
        <taxon>Pseudomonadati</taxon>
        <taxon>Pseudomonadota</taxon>
        <taxon>Betaproteobacteria</taxon>
        <taxon>Burkholderiales</taxon>
        <taxon>Burkholderiaceae</taxon>
        <taxon>Polynucleobacter</taxon>
    </lineage>
</organism>
<evidence type="ECO:0000313" key="10">
    <source>
        <dbReference type="Proteomes" id="UP000197215"/>
    </source>
</evidence>
<dbReference type="EMBL" id="FYEX01000001">
    <property type="protein sequence ID" value="SNC63592.1"/>
    <property type="molecule type" value="Genomic_DNA"/>
</dbReference>
<evidence type="ECO:0000256" key="4">
    <source>
        <dbReference type="ARBA" id="ARBA00022475"/>
    </source>
</evidence>
<dbReference type="Proteomes" id="UP000197215">
    <property type="component" value="Unassembled WGS sequence"/>
</dbReference>
<keyword evidence="4 8" id="KW-1003">Cell membrane</keyword>
<dbReference type="InterPro" id="IPR052017">
    <property type="entry name" value="TSUP"/>
</dbReference>
<dbReference type="Pfam" id="PF01925">
    <property type="entry name" value="TauE"/>
    <property type="match status" value="1"/>
</dbReference>
<feature type="transmembrane region" description="Helical" evidence="8">
    <location>
        <begin position="104"/>
        <end position="123"/>
    </location>
</feature>
<dbReference type="AlphaFoldDB" id="A0A212TC46"/>
<name>A0A212TC46_9BURK</name>
<feature type="transmembrane region" description="Helical" evidence="8">
    <location>
        <begin position="77"/>
        <end position="98"/>
    </location>
</feature>
<evidence type="ECO:0000313" key="9">
    <source>
        <dbReference type="EMBL" id="SNC63592.1"/>
    </source>
</evidence>
<dbReference type="GO" id="GO:0005886">
    <property type="term" value="C:plasma membrane"/>
    <property type="evidence" value="ECO:0007669"/>
    <property type="project" value="UniProtKB-SubCell"/>
</dbReference>
<comment type="subcellular location">
    <subcellularLocation>
        <location evidence="1 8">Cell membrane</location>
        <topology evidence="1 8">Multi-pass membrane protein</topology>
    </subcellularLocation>
</comment>
<keyword evidence="6 8" id="KW-1133">Transmembrane helix</keyword>